<evidence type="ECO:0000256" key="4">
    <source>
        <dbReference type="SAM" id="Phobius"/>
    </source>
</evidence>
<dbReference type="SUPFAM" id="SSF103190">
    <property type="entry name" value="Sensory domain-like"/>
    <property type="match status" value="1"/>
</dbReference>
<dbReference type="Pfam" id="PF13682">
    <property type="entry name" value="CZB"/>
    <property type="match status" value="1"/>
</dbReference>
<keyword evidence="4" id="KW-0812">Transmembrane</keyword>
<keyword evidence="8" id="KW-1185">Reference proteome</keyword>
<dbReference type="GO" id="GO:0016020">
    <property type="term" value="C:membrane"/>
    <property type="evidence" value="ECO:0007669"/>
    <property type="project" value="InterPro"/>
</dbReference>
<dbReference type="EMBL" id="FNCV01000004">
    <property type="protein sequence ID" value="SDH07178.1"/>
    <property type="molecule type" value="Genomic_DNA"/>
</dbReference>
<dbReference type="InterPro" id="IPR025991">
    <property type="entry name" value="Chemoreceptor_zinc-bind_dom"/>
</dbReference>
<evidence type="ECO:0000256" key="1">
    <source>
        <dbReference type="ARBA" id="ARBA00023224"/>
    </source>
</evidence>
<dbReference type="PANTHER" id="PTHR32089">
    <property type="entry name" value="METHYL-ACCEPTING CHEMOTAXIS PROTEIN MCPB"/>
    <property type="match status" value="1"/>
</dbReference>
<sequence length="770" mass="80780">MLRNLPILWRIGLAMVVLSALTAVVQAVPGAWVRGEIIRGALSRELNGHYENLIAAIRAEADKARTLSALVAGIPEVRAAFAAGDRDRLGALFVPGFAALKADHAVVQFQFHVPPATSFLRVHKPEKFGDDLSGFRLTVLEANREQAPRSGIEKGVAGLGVRGMVPVAHDGAHVGTVEFGMSFGQPFLDSFKADFGVDVALHLAGEEGFSVFASTLDGPSQLSGEALAAALAGTPSLVEHGRQAVLARSIRDFAGQPIGVVELVLDSSAYAAQAAAGNRNALLFGAVAVLVASLLGLLIARGISRPIRAMTQGMERLTRRDFAVDIAGQQRRDEIGLMARALSVFKDAAIEMDASERRMGQRVAELETREAQVKAETQAHLEGVVAAAVEANQAITVLARMTRELRATNARSQSMASAVEELVASVKEIAGNSDTAAGAAQEAGGQAGEGLAGARRAVDSMAAIHRAVSQAAATVDALSRASAEIGVIIQEIEDIASQTNLLALNATIEAARAGDAGKGFAVVAGEVKALAGQTAKATDDIRGRIDHLRREMETIVGAMNQGATAVDQGREVVNGLGDQLTGISGAINDVTGRMQEIAAILGQQTAAANEVSAGTGSIAQMVRRNSDEVDEVLAAMDKANAVLEARVAEFAKVGTARAIVEVAKNDHMVFARHVVETVIGRQSWREADMPSHLTCRFGKWYAAVDDPRIKGNPAFTQLVEPHRAVHDKGKEAVRLAAQGDLDGAMAAAEAMHTASLKVVARLTELARGLD</sequence>
<evidence type="ECO:0000313" key="7">
    <source>
        <dbReference type="EMBL" id="SDH07178.1"/>
    </source>
</evidence>
<dbReference type="Gene3D" id="1.10.287.950">
    <property type="entry name" value="Methyl-accepting chemotaxis protein"/>
    <property type="match status" value="1"/>
</dbReference>
<keyword evidence="4" id="KW-0472">Membrane</keyword>
<name>A0A1G7ZEQ7_9PROT</name>
<feature type="transmembrane region" description="Helical" evidence="4">
    <location>
        <begin position="281"/>
        <end position="300"/>
    </location>
</feature>
<keyword evidence="4" id="KW-1133">Transmembrane helix</keyword>
<keyword evidence="1 3" id="KW-0807">Transducer</keyword>
<evidence type="ECO:0000256" key="3">
    <source>
        <dbReference type="PROSITE-ProRule" id="PRU00284"/>
    </source>
</evidence>
<dbReference type="PROSITE" id="PS50111">
    <property type="entry name" value="CHEMOTAXIS_TRANSDUC_2"/>
    <property type="match status" value="1"/>
</dbReference>
<dbReference type="SMART" id="SM00283">
    <property type="entry name" value="MA"/>
    <property type="match status" value="1"/>
</dbReference>
<dbReference type="Pfam" id="PF14827">
    <property type="entry name" value="dCache_3"/>
    <property type="match status" value="1"/>
</dbReference>
<dbReference type="Gene3D" id="3.30.450.20">
    <property type="entry name" value="PAS domain"/>
    <property type="match status" value="1"/>
</dbReference>
<dbReference type="InterPro" id="IPR029151">
    <property type="entry name" value="Sensor-like_sf"/>
</dbReference>
<dbReference type="RefSeq" id="WP_092617724.1">
    <property type="nucleotide sequence ID" value="NZ_FNCV01000004.1"/>
</dbReference>
<accession>A0A1G7ZEQ7</accession>
<dbReference type="CDD" id="cd11386">
    <property type="entry name" value="MCP_signal"/>
    <property type="match status" value="1"/>
</dbReference>
<reference evidence="8" key="1">
    <citation type="submission" date="2016-10" db="EMBL/GenBank/DDBJ databases">
        <authorList>
            <person name="Varghese N."/>
            <person name="Submissions S."/>
        </authorList>
    </citation>
    <scope>NUCLEOTIDE SEQUENCE [LARGE SCALE GENOMIC DNA]</scope>
    <source>
        <strain evidence="8">930I</strain>
    </source>
</reference>
<dbReference type="GO" id="GO:0006935">
    <property type="term" value="P:chemotaxis"/>
    <property type="evidence" value="ECO:0007669"/>
    <property type="project" value="InterPro"/>
</dbReference>
<dbReference type="Gene3D" id="6.10.340.10">
    <property type="match status" value="1"/>
</dbReference>
<dbReference type="Pfam" id="PF00015">
    <property type="entry name" value="MCPsignal"/>
    <property type="match status" value="1"/>
</dbReference>
<dbReference type="CDD" id="cd06225">
    <property type="entry name" value="HAMP"/>
    <property type="match status" value="1"/>
</dbReference>
<dbReference type="OrthoDB" id="1776073at2"/>
<proteinExistence type="inferred from homology"/>
<evidence type="ECO:0000259" key="6">
    <source>
        <dbReference type="PROSITE" id="PS50885"/>
    </source>
</evidence>
<dbReference type="PRINTS" id="PR00260">
    <property type="entry name" value="CHEMTRNSDUCR"/>
</dbReference>
<dbReference type="InterPro" id="IPR003660">
    <property type="entry name" value="HAMP_dom"/>
</dbReference>
<dbReference type="GO" id="GO:0007165">
    <property type="term" value="P:signal transduction"/>
    <property type="evidence" value="ECO:0007669"/>
    <property type="project" value="UniProtKB-KW"/>
</dbReference>
<gene>
    <name evidence="7" type="ORF">SAMN05421742_10488</name>
</gene>
<dbReference type="InterPro" id="IPR029150">
    <property type="entry name" value="dCache_3"/>
</dbReference>
<dbReference type="SMART" id="SM00304">
    <property type="entry name" value="HAMP"/>
    <property type="match status" value="1"/>
</dbReference>
<dbReference type="PANTHER" id="PTHR32089:SF112">
    <property type="entry name" value="LYSOZYME-LIKE PROTEIN-RELATED"/>
    <property type="match status" value="1"/>
</dbReference>
<feature type="domain" description="HAMP" evidence="6">
    <location>
        <begin position="301"/>
        <end position="354"/>
    </location>
</feature>
<dbReference type="Gene3D" id="1.20.120.30">
    <property type="entry name" value="Aspartate receptor, ligand-binding domain"/>
    <property type="match status" value="1"/>
</dbReference>
<dbReference type="InterPro" id="IPR004090">
    <property type="entry name" value="Chemotax_Me-accpt_rcpt"/>
</dbReference>
<evidence type="ECO:0000259" key="5">
    <source>
        <dbReference type="PROSITE" id="PS50111"/>
    </source>
</evidence>
<dbReference type="InterPro" id="IPR004089">
    <property type="entry name" value="MCPsignal_dom"/>
</dbReference>
<evidence type="ECO:0000256" key="2">
    <source>
        <dbReference type="ARBA" id="ARBA00029447"/>
    </source>
</evidence>
<dbReference type="Pfam" id="PF00672">
    <property type="entry name" value="HAMP"/>
    <property type="match status" value="1"/>
</dbReference>
<dbReference type="GO" id="GO:0004888">
    <property type="term" value="F:transmembrane signaling receptor activity"/>
    <property type="evidence" value="ECO:0007669"/>
    <property type="project" value="InterPro"/>
</dbReference>
<organism evidence="7 8">
    <name type="scientific">Roseospirillum parvum</name>
    <dbReference type="NCBI Taxonomy" id="83401"/>
    <lineage>
        <taxon>Bacteria</taxon>
        <taxon>Pseudomonadati</taxon>
        <taxon>Pseudomonadota</taxon>
        <taxon>Alphaproteobacteria</taxon>
        <taxon>Rhodospirillales</taxon>
        <taxon>Rhodospirillaceae</taxon>
        <taxon>Roseospirillum</taxon>
    </lineage>
</organism>
<dbReference type="AlphaFoldDB" id="A0A1G7ZEQ7"/>
<evidence type="ECO:0000313" key="8">
    <source>
        <dbReference type="Proteomes" id="UP000217076"/>
    </source>
</evidence>
<dbReference type="STRING" id="83401.SAMN05421742_10488"/>
<protein>
    <submittedName>
        <fullName evidence="7">Methyl-accepting chemotaxis protein</fullName>
    </submittedName>
</protein>
<feature type="domain" description="Methyl-accepting transducer" evidence="5">
    <location>
        <begin position="383"/>
        <end position="619"/>
    </location>
</feature>
<dbReference type="SUPFAM" id="SSF58104">
    <property type="entry name" value="Methyl-accepting chemotaxis protein (MCP) signaling domain"/>
    <property type="match status" value="1"/>
</dbReference>
<comment type="similarity">
    <text evidence="2">Belongs to the methyl-accepting chemotaxis (MCP) protein family.</text>
</comment>
<dbReference type="Proteomes" id="UP000217076">
    <property type="component" value="Unassembled WGS sequence"/>
</dbReference>
<dbReference type="PROSITE" id="PS50885">
    <property type="entry name" value="HAMP"/>
    <property type="match status" value="1"/>
</dbReference>